<dbReference type="InterPro" id="IPR008259">
    <property type="entry name" value="FMN_hydac_DH_AS"/>
</dbReference>
<keyword evidence="6" id="KW-1185">Reference proteome</keyword>
<accession>A0ABV8YGN0</accession>
<name>A0ABV8YGN0_9ACTN</name>
<dbReference type="InterPro" id="IPR012133">
    <property type="entry name" value="Alpha-hydoxy_acid_DH_FMN"/>
</dbReference>
<dbReference type="Gene3D" id="3.20.20.70">
    <property type="entry name" value="Aldolase class I"/>
    <property type="match status" value="1"/>
</dbReference>
<dbReference type="PROSITE" id="PS51349">
    <property type="entry name" value="FMN_HYDROXY_ACID_DH_2"/>
    <property type="match status" value="1"/>
</dbReference>
<dbReference type="InterPro" id="IPR000262">
    <property type="entry name" value="FMN-dep_DH"/>
</dbReference>
<protein>
    <submittedName>
        <fullName evidence="5">Alpha-hydroxy-acid oxidizing protein</fullName>
    </submittedName>
</protein>
<evidence type="ECO:0000256" key="3">
    <source>
        <dbReference type="ARBA" id="ARBA00024042"/>
    </source>
</evidence>
<keyword evidence="2" id="KW-0560">Oxidoreductase</keyword>
<dbReference type="EMBL" id="JBHSFG010000003">
    <property type="protein sequence ID" value="MFC4463425.1"/>
    <property type="molecule type" value="Genomic_DNA"/>
</dbReference>
<evidence type="ECO:0000256" key="1">
    <source>
        <dbReference type="ARBA" id="ARBA00001917"/>
    </source>
</evidence>
<dbReference type="Proteomes" id="UP001596012">
    <property type="component" value="Unassembled WGS sequence"/>
</dbReference>
<dbReference type="PANTHER" id="PTHR10578">
    <property type="entry name" value="S -2-HYDROXY-ACID OXIDASE-RELATED"/>
    <property type="match status" value="1"/>
</dbReference>
<organism evidence="5 6">
    <name type="scientific">Streptomyces xiangluensis</name>
    <dbReference type="NCBI Taxonomy" id="2665720"/>
    <lineage>
        <taxon>Bacteria</taxon>
        <taxon>Bacillati</taxon>
        <taxon>Actinomycetota</taxon>
        <taxon>Actinomycetes</taxon>
        <taxon>Kitasatosporales</taxon>
        <taxon>Streptomycetaceae</taxon>
        <taxon>Streptomyces</taxon>
    </lineage>
</organism>
<dbReference type="SUPFAM" id="SSF51395">
    <property type="entry name" value="FMN-linked oxidoreductases"/>
    <property type="match status" value="1"/>
</dbReference>
<dbReference type="InterPro" id="IPR013785">
    <property type="entry name" value="Aldolase_TIM"/>
</dbReference>
<comment type="caution">
    <text evidence="5">The sequence shown here is derived from an EMBL/GenBank/DDBJ whole genome shotgun (WGS) entry which is preliminary data.</text>
</comment>
<dbReference type="Pfam" id="PF01070">
    <property type="entry name" value="FMN_dh"/>
    <property type="match status" value="1"/>
</dbReference>
<comment type="cofactor">
    <cofactor evidence="1">
        <name>FMN</name>
        <dbReference type="ChEBI" id="CHEBI:58210"/>
    </cofactor>
</comment>
<gene>
    <name evidence="5" type="ORF">ACFPH6_02180</name>
</gene>
<dbReference type="InterPro" id="IPR037396">
    <property type="entry name" value="FMN_HAD"/>
</dbReference>
<feature type="domain" description="FMN hydroxy acid dehydrogenase" evidence="4">
    <location>
        <begin position="20"/>
        <end position="388"/>
    </location>
</feature>
<evidence type="ECO:0000313" key="5">
    <source>
        <dbReference type="EMBL" id="MFC4463425.1"/>
    </source>
</evidence>
<dbReference type="PIRSF" id="PIRSF000138">
    <property type="entry name" value="Al-hdrx_acd_dh"/>
    <property type="match status" value="1"/>
</dbReference>
<evidence type="ECO:0000256" key="2">
    <source>
        <dbReference type="ARBA" id="ARBA00023002"/>
    </source>
</evidence>
<dbReference type="RefSeq" id="WP_386336658.1">
    <property type="nucleotide sequence ID" value="NZ_JBHSFG010000003.1"/>
</dbReference>
<evidence type="ECO:0000313" key="6">
    <source>
        <dbReference type="Proteomes" id="UP001596012"/>
    </source>
</evidence>
<reference evidence="6" key="1">
    <citation type="journal article" date="2019" name="Int. J. Syst. Evol. Microbiol.">
        <title>The Global Catalogue of Microorganisms (GCM) 10K type strain sequencing project: providing services to taxonomists for standard genome sequencing and annotation.</title>
        <authorList>
            <consortium name="The Broad Institute Genomics Platform"/>
            <consortium name="The Broad Institute Genome Sequencing Center for Infectious Disease"/>
            <person name="Wu L."/>
            <person name="Ma J."/>
        </authorList>
    </citation>
    <scope>NUCLEOTIDE SEQUENCE [LARGE SCALE GENOMIC DNA]</scope>
    <source>
        <strain evidence="6">DT43</strain>
    </source>
</reference>
<sequence>MKQTFGSYEDEIYLNGLAGVLPSFPMSHGELEAKAQAALSPSVWSYVAGGAGDERTQRANVTAFDRWGLIPRMFVGAAERDLSVELLGMTWPSPVFMAPVGVIGLCAQDGHGDLATARAAARTGVPMVASTLSADPMEQVTPELGDTPGFFQLYTPTDRDLAESLVRRAEAAGFKGIVVTLDTWVAGWRPRDLATGNFPQLRGHCLTNYTTDPVFRSRLTRTPEEDPQAAVIQWVQVFGNPLTWDDLPWLRSLTDLPLIVKGICHPEDARRAKDGGVDGIYCSNHGGRQSNGGLPALQALPAVVEAADGLPVLFDSGIRTGADIIKAIALGATAVGIGRPYAYGLALGGTDGIVHVLRSLLAEADLIMAVDGYPTLGHLTPEALQRVM</sequence>
<dbReference type="PROSITE" id="PS00557">
    <property type="entry name" value="FMN_HYDROXY_ACID_DH_1"/>
    <property type="match status" value="1"/>
</dbReference>
<comment type="similarity">
    <text evidence="3">Belongs to the FMN-dependent alpha-hydroxy acid dehydrogenase family.</text>
</comment>
<evidence type="ECO:0000259" key="4">
    <source>
        <dbReference type="PROSITE" id="PS51349"/>
    </source>
</evidence>
<dbReference type="PANTHER" id="PTHR10578:SF143">
    <property type="entry name" value="FMN-DEPENDENT ALPHA-HYDROXY ACID DEHYDROGENASE PB1A11.03"/>
    <property type="match status" value="1"/>
</dbReference>
<proteinExistence type="inferred from homology"/>